<name>A0A9E7GCY8_9LILI</name>
<sequence>MAIMSLEEVSLPWKSSVPGTLGSIAGLGVFDLWKKNAGISAVRNFISSTVFVYAIRLPKPRHKFS</sequence>
<dbReference type="EMBL" id="CP097508">
    <property type="protein sequence ID" value="URE09699.1"/>
    <property type="molecule type" value="Genomic_DNA"/>
</dbReference>
<proteinExistence type="predicted"/>
<reference evidence="1" key="1">
    <citation type="submission" date="2022-05" db="EMBL/GenBank/DDBJ databases">
        <title>The Musa troglodytarum L. genome provides insights into the mechanism of non-climacteric behaviour and enrichment of carotenoids.</title>
        <authorList>
            <person name="Wang J."/>
        </authorList>
    </citation>
    <scope>NUCLEOTIDE SEQUENCE</scope>
    <source>
        <tissue evidence="1">Leaf</tissue>
    </source>
</reference>
<keyword evidence="2" id="KW-1185">Reference proteome</keyword>
<gene>
    <name evidence="1" type="ORF">MUK42_30012</name>
</gene>
<dbReference type="AlphaFoldDB" id="A0A9E7GCY8"/>
<organism evidence="1 2">
    <name type="scientific">Musa troglodytarum</name>
    <name type="common">fe'i banana</name>
    <dbReference type="NCBI Taxonomy" id="320322"/>
    <lineage>
        <taxon>Eukaryota</taxon>
        <taxon>Viridiplantae</taxon>
        <taxon>Streptophyta</taxon>
        <taxon>Embryophyta</taxon>
        <taxon>Tracheophyta</taxon>
        <taxon>Spermatophyta</taxon>
        <taxon>Magnoliopsida</taxon>
        <taxon>Liliopsida</taxon>
        <taxon>Zingiberales</taxon>
        <taxon>Musaceae</taxon>
        <taxon>Musa</taxon>
    </lineage>
</organism>
<protein>
    <submittedName>
        <fullName evidence="1">Uncharacterized protein</fullName>
    </submittedName>
</protein>
<accession>A0A9E7GCY8</accession>
<evidence type="ECO:0000313" key="2">
    <source>
        <dbReference type="Proteomes" id="UP001055439"/>
    </source>
</evidence>
<dbReference type="Proteomes" id="UP001055439">
    <property type="component" value="Chromosome 6"/>
</dbReference>
<evidence type="ECO:0000313" key="1">
    <source>
        <dbReference type="EMBL" id="URE09699.1"/>
    </source>
</evidence>